<dbReference type="SUPFAM" id="SSF51556">
    <property type="entry name" value="Metallo-dependent hydrolases"/>
    <property type="match status" value="1"/>
</dbReference>
<dbReference type="Gene3D" id="3.20.20.140">
    <property type="entry name" value="Metal-dependent hydrolases"/>
    <property type="match status" value="1"/>
</dbReference>
<feature type="modified residue" description="N6-carboxylysine" evidence="3 5">
    <location>
        <position position="144"/>
    </location>
</feature>
<sequence>MTTVQTVRGPIAVEVLGTVLMHEHVFVLNEEVRRNYPHLWDEEAQVESAVTRLRALAERGVDTIVDPTVIGLGRDIERVARINAQVDLNIVPATGLYTYGDVPFCFSMHGPGTPLGGEEPLVELFVRDITEGIAGTDIKAAFLKCAIEDALTPGVERVLAAVAETHHRTGVPITVHTNPKSETGLVAQKVLRDRGVDLSQVVIGHSGDTTDLDYLRRLADAGSYLGMDRFGLDFLLPGDERLATVAALAAEGLAERMVLAHDASCHIDWLQPGVREQVLPNWHYTHLHDDVLPALREAGVTEQQLTTMLVDNPRRYFTPTS</sequence>
<proteinExistence type="inferred from homology"/>
<dbReference type="PANTHER" id="PTHR10819">
    <property type="entry name" value="PHOSPHOTRIESTERASE-RELATED"/>
    <property type="match status" value="1"/>
</dbReference>
<dbReference type="RefSeq" id="WP_005455256.1">
    <property type="nucleotide sequence ID" value="NZ_CM001440.1"/>
</dbReference>
<dbReference type="GO" id="GO:0008270">
    <property type="term" value="F:zinc ion binding"/>
    <property type="evidence" value="ECO:0007669"/>
    <property type="project" value="InterPro"/>
</dbReference>
<feature type="binding site" evidence="4">
    <location>
        <position position="22"/>
    </location>
    <ligand>
        <name>Zn(2+)</name>
        <dbReference type="ChEBI" id="CHEBI:29105"/>
        <label>1</label>
    </ligand>
</feature>
<dbReference type="eggNOG" id="COG1735">
    <property type="taxonomic scope" value="Bacteria"/>
</dbReference>
<dbReference type="OrthoDB" id="9795018at2"/>
<dbReference type="PANTHER" id="PTHR10819:SF3">
    <property type="entry name" value="PHOSPHOTRIESTERASE-RELATED PROTEIN"/>
    <property type="match status" value="1"/>
</dbReference>
<evidence type="ECO:0000256" key="3">
    <source>
        <dbReference type="PIRSR" id="PIRSR601559-50"/>
    </source>
</evidence>
<evidence type="ECO:0000256" key="5">
    <source>
        <dbReference type="PROSITE-ProRule" id="PRU00679"/>
    </source>
</evidence>
<accession>H5XGM2</accession>
<keyword evidence="2 6" id="KW-0378">Hydrolase</keyword>
<dbReference type="InterPro" id="IPR001559">
    <property type="entry name" value="Phosphotriesterase"/>
</dbReference>
<gene>
    <name evidence="6" type="ORF">SaccyDRAFT_1663</name>
</gene>
<comment type="similarity">
    <text evidence="5">Belongs to the metallo-dependent hydrolases superfamily. Phosphotriesterase family.</text>
</comment>
<evidence type="ECO:0000313" key="6">
    <source>
        <dbReference type="EMBL" id="EHR60561.1"/>
    </source>
</evidence>
<keyword evidence="7" id="KW-1185">Reference proteome</keyword>
<evidence type="ECO:0000256" key="1">
    <source>
        <dbReference type="ARBA" id="ARBA00022723"/>
    </source>
</evidence>
<reference evidence="6 7" key="1">
    <citation type="submission" date="2011-11" db="EMBL/GenBank/DDBJ databases">
        <title>The Noncontiguous Finished sequence of Saccharomonospora cyanea NA-134.</title>
        <authorList>
            <consortium name="US DOE Joint Genome Institute"/>
            <person name="Lucas S."/>
            <person name="Han J."/>
            <person name="Lapidus A."/>
            <person name="Cheng J.-F."/>
            <person name="Goodwin L."/>
            <person name="Pitluck S."/>
            <person name="Peters L."/>
            <person name="Ovchinnikova G."/>
            <person name="Lu M."/>
            <person name="Detter J.C."/>
            <person name="Han C."/>
            <person name="Tapia R."/>
            <person name="Land M."/>
            <person name="Hauser L."/>
            <person name="Kyrpides N."/>
            <person name="Ivanova N."/>
            <person name="Pagani I."/>
            <person name="Brambilla E.-M."/>
            <person name="Klenk H.-P."/>
            <person name="Woyke T."/>
        </authorList>
    </citation>
    <scope>NUCLEOTIDE SEQUENCE [LARGE SCALE GENOMIC DNA]</scope>
    <source>
        <strain evidence="6 7">NA-134</strain>
    </source>
</reference>
<feature type="binding site" description="via carbamate group" evidence="4">
    <location>
        <position position="144"/>
    </location>
    <ligand>
        <name>Zn(2+)</name>
        <dbReference type="ChEBI" id="CHEBI:29105"/>
        <label>2</label>
    </ligand>
</feature>
<dbReference type="InterPro" id="IPR032466">
    <property type="entry name" value="Metal_Hydrolase"/>
</dbReference>
<dbReference type="Pfam" id="PF02126">
    <property type="entry name" value="PTE"/>
    <property type="match status" value="1"/>
</dbReference>
<evidence type="ECO:0000256" key="4">
    <source>
        <dbReference type="PIRSR" id="PIRSR601559-51"/>
    </source>
</evidence>
<dbReference type="AlphaFoldDB" id="H5XGM2"/>
<dbReference type="EMBL" id="CM001440">
    <property type="protein sequence ID" value="EHR60561.1"/>
    <property type="molecule type" value="Genomic_DNA"/>
</dbReference>
<dbReference type="HOGENOM" id="CLU_054760_1_0_11"/>
<name>H5XGM2_9PSEU</name>
<feature type="binding site" evidence="4">
    <location>
        <position position="176"/>
    </location>
    <ligand>
        <name>Zn(2+)</name>
        <dbReference type="ChEBI" id="CHEBI:29105"/>
        <label>2</label>
    </ligand>
</feature>
<feature type="binding site" evidence="4">
    <location>
        <position position="24"/>
    </location>
    <ligand>
        <name>Zn(2+)</name>
        <dbReference type="ChEBI" id="CHEBI:29105"/>
        <label>1</label>
    </ligand>
</feature>
<comment type="cofactor">
    <cofactor evidence="4">
        <name>a divalent metal cation</name>
        <dbReference type="ChEBI" id="CHEBI:60240"/>
    </cofactor>
    <text evidence="4">Binds 2 divalent metal cations per subunit.</text>
</comment>
<dbReference type="PROSITE" id="PS51347">
    <property type="entry name" value="PHOSPHOTRIESTERASE_2"/>
    <property type="match status" value="1"/>
</dbReference>
<feature type="binding site" description="via carbamate group" evidence="4">
    <location>
        <position position="144"/>
    </location>
    <ligand>
        <name>Zn(2+)</name>
        <dbReference type="ChEBI" id="CHEBI:29105"/>
        <label>1</label>
    </ligand>
</feature>
<feature type="binding site" evidence="4">
    <location>
        <position position="262"/>
    </location>
    <ligand>
        <name>Zn(2+)</name>
        <dbReference type="ChEBI" id="CHEBI:29105"/>
        <label>1</label>
    </ligand>
</feature>
<organism evidence="6 7">
    <name type="scientific">Saccharomonospora cyanea NA-134</name>
    <dbReference type="NCBI Taxonomy" id="882082"/>
    <lineage>
        <taxon>Bacteria</taxon>
        <taxon>Bacillati</taxon>
        <taxon>Actinomycetota</taxon>
        <taxon>Actinomycetes</taxon>
        <taxon>Pseudonocardiales</taxon>
        <taxon>Pseudonocardiaceae</taxon>
        <taxon>Saccharomonospora</taxon>
    </lineage>
</organism>
<evidence type="ECO:0000256" key="2">
    <source>
        <dbReference type="ARBA" id="ARBA00022801"/>
    </source>
</evidence>
<keyword evidence="1 4" id="KW-0479">Metal-binding</keyword>
<dbReference type="GO" id="GO:0016787">
    <property type="term" value="F:hydrolase activity"/>
    <property type="evidence" value="ECO:0007669"/>
    <property type="project" value="UniProtKB-KW"/>
</dbReference>
<feature type="binding site" evidence="4">
    <location>
        <position position="205"/>
    </location>
    <ligand>
        <name>Zn(2+)</name>
        <dbReference type="ChEBI" id="CHEBI:29105"/>
        <label>2</label>
    </ligand>
</feature>
<dbReference type="Proteomes" id="UP000002791">
    <property type="component" value="Chromosome"/>
</dbReference>
<protein>
    <submittedName>
        <fullName evidence="6">Putative metal-dependent hydrolase with the TIM-barrel fold</fullName>
    </submittedName>
</protein>
<evidence type="ECO:0000313" key="7">
    <source>
        <dbReference type="Proteomes" id="UP000002791"/>
    </source>
</evidence>